<organism evidence="2">
    <name type="scientific">marine sediment metagenome</name>
    <dbReference type="NCBI Taxonomy" id="412755"/>
    <lineage>
        <taxon>unclassified sequences</taxon>
        <taxon>metagenomes</taxon>
        <taxon>ecological metagenomes</taxon>
    </lineage>
</organism>
<accession>X1DRU6</accession>
<gene>
    <name evidence="2" type="ORF">S01H4_49395</name>
</gene>
<sequence>GLNVFPVPIESGFNVGGSSDNIFGALTNLGGGLEFVWALAITGGLAVTGLTMLVTHSIIPLGVYLFSAVFWTSYIRALAVIYTWQIPDDFLVIGTVIMLFLFAGAVAGMFGGSG</sequence>
<feature type="transmembrane region" description="Helical" evidence="1">
    <location>
        <begin position="90"/>
        <end position="110"/>
    </location>
</feature>
<keyword evidence="1" id="KW-0812">Transmembrane</keyword>
<evidence type="ECO:0000313" key="2">
    <source>
        <dbReference type="EMBL" id="GAG99121.1"/>
    </source>
</evidence>
<reference evidence="2" key="1">
    <citation type="journal article" date="2014" name="Front. Microbiol.">
        <title>High frequency of phylogenetically diverse reductive dehalogenase-homologous genes in deep subseafloor sedimentary metagenomes.</title>
        <authorList>
            <person name="Kawai M."/>
            <person name="Futagami T."/>
            <person name="Toyoda A."/>
            <person name="Takaki Y."/>
            <person name="Nishi S."/>
            <person name="Hori S."/>
            <person name="Arai W."/>
            <person name="Tsubouchi T."/>
            <person name="Morono Y."/>
            <person name="Uchiyama I."/>
            <person name="Ito T."/>
            <person name="Fujiyama A."/>
            <person name="Inagaki F."/>
            <person name="Takami H."/>
        </authorList>
    </citation>
    <scope>NUCLEOTIDE SEQUENCE</scope>
    <source>
        <strain evidence="2">Expedition CK06-06</strain>
    </source>
</reference>
<name>X1DRU6_9ZZZZ</name>
<dbReference type="EMBL" id="BART01027937">
    <property type="protein sequence ID" value="GAG99121.1"/>
    <property type="molecule type" value="Genomic_DNA"/>
</dbReference>
<feature type="transmembrane region" description="Helical" evidence="1">
    <location>
        <begin position="35"/>
        <end position="54"/>
    </location>
</feature>
<dbReference type="AlphaFoldDB" id="X1DRU6"/>
<comment type="caution">
    <text evidence="2">The sequence shown here is derived from an EMBL/GenBank/DDBJ whole genome shotgun (WGS) entry which is preliminary data.</text>
</comment>
<evidence type="ECO:0000256" key="1">
    <source>
        <dbReference type="SAM" id="Phobius"/>
    </source>
</evidence>
<protein>
    <submittedName>
        <fullName evidence="2">Uncharacterized protein</fullName>
    </submittedName>
</protein>
<proteinExistence type="predicted"/>
<keyword evidence="1" id="KW-1133">Transmembrane helix</keyword>
<feature type="non-terminal residue" evidence="2">
    <location>
        <position position="1"/>
    </location>
</feature>
<keyword evidence="1" id="KW-0472">Membrane</keyword>
<feature type="transmembrane region" description="Helical" evidence="1">
    <location>
        <begin position="61"/>
        <end position="84"/>
    </location>
</feature>